<gene>
    <name evidence="1" type="ORF">BK138_28830</name>
</gene>
<sequence>MKMVTGYAGWQEDELRREQARLQAEYEAYRSLNLKLDMSRGKPCPEQLQLSNEMLDILPSGEELRAENGTDCRNYGGLDGLPEAKRFFAEMLGVQSSEVIVQGNSSLNLMYDALARAMLFGVLGSEQPWSRLPSVKFLCPSPGYDRHFAICEQLNIEMITVDMTPEGPDMDAVERLVAEDDSIKGIWCVPKYSNPGGITYSDATVERLARMKTRAGDFRIFWDDAYTVHHLTSRHDELKNMLEACSNAGHPDRVFIFASTSKVTFPGSGVAALAASRDNLSHLKKQLSVQTIGPDKVNQLRHIRFLKDMEHLGRHMEKHAAIIKPKFDLVLSKLESGPGSKDIASWSKPSGGYFISLDTIDGCAREVVQRAAEAGVTLTPAGATYPYGRDPRDRNIRIAPTYPSLEELAQAIDILCVCVQLVSIDRILADQ</sequence>
<dbReference type="STRING" id="297318.BK138_28830"/>
<dbReference type="CDD" id="cd00609">
    <property type="entry name" value="AAT_like"/>
    <property type="match status" value="1"/>
</dbReference>
<dbReference type="InterPro" id="IPR015424">
    <property type="entry name" value="PyrdxlP-dep_Trfase"/>
</dbReference>
<dbReference type="PANTHER" id="PTHR43799">
    <property type="entry name" value="AMINOTRANSFERASE, PUTATIVE-RELATED"/>
    <property type="match status" value="1"/>
</dbReference>
<dbReference type="EMBL" id="MRTP01000013">
    <property type="protein sequence ID" value="OMF49501.1"/>
    <property type="molecule type" value="Genomic_DNA"/>
</dbReference>
<proteinExistence type="predicted"/>
<reference evidence="1 2" key="1">
    <citation type="submission" date="2016-11" db="EMBL/GenBank/DDBJ databases">
        <title>Paenibacillus species isolates.</title>
        <authorList>
            <person name="Beno S.M."/>
        </authorList>
    </citation>
    <scope>NUCLEOTIDE SEQUENCE [LARGE SCALE GENOMIC DNA]</scope>
    <source>
        <strain evidence="1 2">FSL R5-0378</strain>
    </source>
</reference>
<dbReference type="Proteomes" id="UP000187172">
    <property type="component" value="Unassembled WGS sequence"/>
</dbReference>
<dbReference type="InterPro" id="IPR015421">
    <property type="entry name" value="PyrdxlP-dep_Trfase_major"/>
</dbReference>
<keyword evidence="1" id="KW-0032">Aminotransferase</keyword>
<accession>A0A1R1ECI2</accession>
<dbReference type="InterPro" id="IPR015422">
    <property type="entry name" value="PyrdxlP-dep_Trfase_small"/>
</dbReference>
<dbReference type="SUPFAM" id="SSF53383">
    <property type="entry name" value="PLP-dependent transferases"/>
    <property type="match status" value="1"/>
</dbReference>
<protein>
    <submittedName>
        <fullName evidence="1">Aminotransferase</fullName>
    </submittedName>
</protein>
<dbReference type="PANTHER" id="PTHR43799:SF1">
    <property type="entry name" value="ASPARTATE AMINOTRANSFERASE"/>
    <property type="match status" value="1"/>
</dbReference>
<keyword evidence="1" id="KW-0808">Transferase</keyword>
<evidence type="ECO:0000313" key="1">
    <source>
        <dbReference type="EMBL" id="OMF49501.1"/>
    </source>
</evidence>
<dbReference type="RefSeq" id="WP_076174851.1">
    <property type="nucleotide sequence ID" value="NZ_MRTP01000013.1"/>
</dbReference>
<dbReference type="Gene3D" id="3.40.640.10">
    <property type="entry name" value="Type I PLP-dependent aspartate aminotransferase-like (Major domain)"/>
    <property type="match status" value="1"/>
</dbReference>
<dbReference type="GO" id="GO:0004069">
    <property type="term" value="F:L-aspartate:2-oxoglutarate aminotransferase activity"/>
    <property type="evidence" value="ECO:0007669"/>
    <property type="project" value="InterPro"/>
</dbReference>
<dbReference type="Pfam" id="PF12897">
    <property type="entry name" value="Asp_aminotransf"/>
    <property type="match status" value="1"/>
</dbReference>
<dbReference type="InterPro" id="IPR024551">
    <property type="entry name" value="AspAT_Ic"/>
</dbReference>
<keyword evidence="2" id="KW-1185">Reference proteome</keyword>
<comment type="caution">
    <text evidence="1">The sequence shown here is derived from an EMBL/GenBank/DDBJ whole genome shotgun (WGS) entry which is preliminary data.</text>
</comment>
<name>A0A1R1ECI2_9BACL</name>
<evidence type="ECO:0000313" key="2">
    <source>
        <dbReference type="Proteomes" id="UP000187172"/>
    </source>
</evidence>
<dbReference type="AlphaFoldDB" id="A0A1R1ECI2"/>
<dbReference type="Gene3D" id="3.90.1150.10">
    <property type="entry name" value="Aspartate Aminotransferase, domain 1"/>
    <property type="match status" value="1"/>
</dbReference>
<organism evidence="1 2">
    <name type="scientific">Paenibacillus rhizosphaerae</name>
    <dbReference type="NCBI Taxonomy" id="297318"/>
    <lineage>
        <taxon>Bacteria</taxon>
        <taxon>Bacillati</taxon>
        <taxon>Bacillota</taxon>
        <taxon>Bacilli</taxon>
        <taxon>Bacillales</taxon>
        <taxon>Paenibacillaceae</taxon>
        <taxon>Paenibacillus</taxon>
    </lineage>
</organism>